<name>A0A4Q4KMJ0_9FLAO</name>
<keyword evidence="2" id="KW-0812">Transmembrane</keyword>
<accession>A0A4Q4KMJ0</accession>
<evidence type="ECO:0000256" key="2">
    <source>
        <dbReference type="SAM" id="Phobius"/>
    </source>
</evidence>
<dbReference type="AlphaFoldDB" id="A0A4Q4KMJ0"/>
<proteinExistence type="predicted"/>
<keyword evidence="2" id="KW-1133">Transmembrane helix</keyword>
<evidence type="ECO:0000256" key="1">
    <source>
        <dbReference type="SAM" id="Coils"/>
    </source>
</evidence>
<evidence type="ECO:0000313" key="4">
    <source>
        <dbReference type="Proteomes" id="UP000293952"/>
    </source>
</evidence>
<dbReference type="OrthoDB" id="1467928at2"/>
<sequence length="178" mass="20943">MYITISQENRIAIEELREEAIQIKQEATELSISLLIQLKTVMFQFLLSYKEYSLTNIREYGLAEILMSRANRFFKLDQGDEGPKKSKEKSKSKFRFRIKSKTLIHKTKVNSRVEVKSKTNSNIKSKVKSRRGYKFIIKRVFKVILFPFYILILILGMLLGSESNEKSNKNVKNKYNPY</sequence>
<evidence type="ECO:0000313" key="3">
    <source>
        <dbReference type="EMBL" id="RYM34611.1"/>
    </source>
</evidence>
<organism evidence="3 4">
    <name type="scientific">Brumimicrobium glaciale</name>
    <dbReference type="NCBI Taxonomy" id="200475"/>
    <lineage>
        <taxon>Bacteria</taxon>
        <taxon>Pseudomonadati</taxon>
        <taxon>Bacteroidota</taxon>
        <taxon>Flavobacteriia</taxon>
        <taxon>Flavobacteriales</taxon>
        <taxon>Crocinitomicaceae</taxon>
        <taxon>Brumimicrobium</taxon>
    </lineage>
</organism>
<keyword evidence="1" id="KW-0175">Coiled coil</keyword>
<dbReference type="EMBL" id="SETE01000002">
    <property type="protein sequence ID" value="RYM34611.1"/>
    <property type="molecule type" value="Genomic_DNA"/>
</dbReference>
<dbReference type="RefSeq" id="WP_130092620.1">
    <property type="nucleotide sequence ID" value="NZ_SETE01000002.1"/>
</dbReference>
<feature type="coiled-coil region" evidence="1">
    <location>
        <begin position="6"/>
        <end position="33"/>
    </location>
</feature>
<reference evidence="3 4" key="1">
    <citation type="submission" date="2019-02" db="EMBL/GenBank/DDBJ databases">
        <title>Genome sequence of the sea-ice species Brumimicrobium glaciale.</title>
        <authorList>
            <person name="Bowman J.P."/>
        </authorList>
    </citation>
    <scope>NUCLEOTIDE SEQUENCE [LARGE SCALE GENOMIC DNA]</scope>
    <source>
        <strain evidence="3 4">IC156</strain>
    </source>
</reference>
<gene>
    <name evidence="3" type="ORF">ERX46_04350</name>
</gene>
<keyword evidence="4" id="KW-1185">Reference proteome</keyword>
<dbReference type="Proteomes" id="UP000293952">
    <property type="component" value="Unassembled WGS sequence"/>
</dbReference>
<comment type="caution">
    <text evidence="3">The sequence shown here is derived from an EMBL/GenBank/DDBJ whole genome shotgun (WGS) entry which is preliminary data.</text>
</comment>
<feature type="transmembrane region" description="Helical" evidence="2">
    <location>
        <begin position="140"/>
        <end position="159"/>
    </location>
</feature>
<keyword evidence="2" id="KW-0472">Membrane</keyword>
<protein>
    <submittedName>
        <fullName evidence="3">Uncharacterized protein</fullName>
    </submittedName>
</protein>